<dbReference type="GO" id="GO:0003676">
    <property type="term" value="F:nucleic acid binding"/>
    <property type="evidence" value="ECO:0007669"/>
    <property type="project" value="InterPro"/>
</dbReference>
<organism evidence="2 3">
    <name type="scientific">Leersia perrieri</name>
    <dbReference type="NCBI Taxonomy" id="77586"/>
    <lineage>
        <taxon>Eukaryota</taxon>
        <taxon>Viridiplantae</taxon>
        <taxon>Streptophyta</taxon>
        <taxon>Embryophyta</taxon>
        <taxon>Tracheophyta</taxon>
        <taxon>Spermatophyta</taxon>
        <taxon>Magnoliopsida</taxon>
        <taxon>Liliopsida</taxon>
        <taxon>Poales</taxon>
        <taxon>Poaceae</taxon>
        <taxon>BOP clade</taxon>
        <taxon>Oryzoideae</taxon>
        <taxon>Oryzeae</taxon>
        <taxon>Oryzinae</taxon>
        <taxon>Leersia</taxon>
    </lineage>
</organism>
<proteinExistence type="predicted"/>
<evidence type="ECO:0000259" key="1">
    <source>
        <dbReference type="Pfam" id="PF13456"/>
    </source>
</evidence>
<protein>
    <recommendedName>
        <fullName evidence="1">RNase H type-1 domain-containing protein</fullName>
    </recommendedName>
</protein>
<dbReference type="HOGENOM" id="CLU_532521_0_0_1"/>
<feature type="domain" description="RNase H type-1" evidence="1">
    <location>
        <begin position="297"/>
        <end position="418"/>
    </location>
</feature>
<name>A0A0D9X2X9_9ORYZ</name>
<reference evidence="2" key="3">
    <citation type="submission" date="2015-04" db="UniProtKB">
        <authorList>
            <consortium name="EnsemblPlants"/>
        </authorList>
    </citation>
    <scope>IDENTIFICATION</scope>
</reference>
<dbReference type="Gene3D" id="3.30.420.10">
    <property type="entry name" value="Ribonuclease H-like superfamily/Ribonuclease H"/>
    <property type="match status" value="1"/>
</dbReference>
<dbReference type="Pfam" id="PF13456">
    <property type="entry name" value="RVT_3"/>
    <property type="match status" value="1"/>
</dbReference>
<dbReference type="Proteomes" id="UP000032180">
    <property type="component" value="Chromosome 7"/>
</dbReference>
<reference evidence="3" key="2">
    <citation type="submission" date="2013-12" db="EMBL/GenBank/DDBJ databases">
        <authorList>
            <person name="Yu Y."/>
            <person name="Lee S."/>
            <person name="de Baynast K."/>
            <person name="Wissotski M."/>
            <person name="Liu L."/>
            <person name="Talag J."/>
            <person name="Goicoechea J."/>
            <person name="Angelova A."/>
            <person name="Jetty R."/>
            <person name="Kudrna D."/>
            <person name="Golser W."/>
            <person name="Rivera L."/>
            <person name="Zhang J."/>
            <person name="Wing R."/>
        </authorList>
    </citation>
    <scope>NUCLEOTIDE SEQUENCE</scope>
</reference>
<sequence>MEWEIFRFEETAREKKGRKGKRKDELFIIRGDDFLNDFDVLFCWQAFNVQVTLDGHDGGQPISGLKLYDVPLGSADSLSIDASMKALQDSPKCPDAHDGGKQPIGVKGNTSNSNSDLIPNATCFKGLTNVSSPQWSFLLHPQIVQRAYRSMSTVTDVPLKIEIGDGLALTQQISSETALMEDKILNFKERYNKVIRPQLVSRGLIAPDDFNNMSTSFLHRQTYKITNHYPNYLSCFDESIADNRAEWEAFLEHLVRKRVYIIEDWYLTIASIMPLMYEHGLIRPEDGTHIDFFKGECDASYDSKTETASLSLIIWKGVDMFYIEVTKDVPCTSATEAEGFASFALLSKARELKILKLLLCSDCKPVCRILSGELSIGWMHEHCNLYLMLRSMRRHFMKLVCEWKPRELMVFADDLAKASKSDLASPVFLKKLLNKWSHHLKGGPVFRIERTPAANSKIKQCVVVWDSNTPREVYYEDGAFHIIFVRPEERENVKGIPELNALALQLLGVTEE</sequence>
<accession>A0A0D9X2X9</accession>
<keyword evidence="3" id="KW-1185">Reference proteome</keyword>
<dbReference type="InterPro" id="IPR002156">
    <property type="entry name" value="RNaseH_domain"/>
</dbReference>
<evidence type="ECO:0000313" key="3">
    <source>
        <dbReference type="Proteomes" id="UP000032180"/>
    </source>
</evidence>
<dbReference type="Gramene" id="LPERR07G23170.1">
    <property type="protein sequence ID" value="LPERR07G23170.1"/>
    <property type="gene ID" value="LPERR07G23170"/>
</dbReference>
<dbReference type="EnsemblPlants" id="LPERR07G23170.1">
    <property type="protein sequence ID" value="LPERR07G23170.1"/>
    <property type="gene ID" value="LPERR07G23170"/>
</dbReference>
<dbReference type="AlphaFoldDB" id="A0A0D9X2X9"/>
<dbReference type="GO" id="GO:0004523">
    <property type="term" value="F:RNA-DNA hybrid ribonuclease activity"/>
    <property type="evidence" value="ECO:0007669"/>
    <property type="project" value="InterPro"/>
</dbReference>
<reference evidence="2 3" key="1">
    <citation type="submission" date="2012-08" db="EMBL/GenBank/DDBJ databases">
        <title>Oryza genome evolution.</title>
        <authorList>
            <person name="Wing R.A."/>
        </authorList>
    </citation>
    <scope>NUCLEOTIDE SEQUENCE</scope>
</reference>
<dbReference type="eggNOG" id="ENOG502R5SQ">
    <property type="taxonomic scope" value="Eukaryota"/>
</dbReference>
<dbReference type="InterPro" id="IPR036397">
    <property type="entry name" value="RNaseH_sf"/>
</dbReference>
<evidence type="ECO:0000313" key="2">
    <source>
        <dbReference type="EnsemblPlants" id="LPERR07G23170.1"/>
    </source>
</evidence>